<name>A0ABP1DYF0_9APHY</name>
<dbReference type="PROSITE" id="PS50174">
    <property type="entry name" value="G_PATCH"/>
    <property type="match status" value="1"/>
</dbReference>
<evidence type="ECO:0000259" key="2">
    <source>
        <dbReference type="PROSITE" id="PS50174"/>
    </source>
</evidence>
<evidence type="ECO:0000313" key="4">
    <source>
        <dbReference type="Proteomes" id="UP001497453"/>
    </source>
</evidence>
<gene>
    <name evidence="3" type="ORF">GFSPODELE1_LOCUS9013</name>
</gene>
<dbReference type="InterPro" id="IPR039146">
    <property type="entry name" value="GPANK1"/>
</dbReference>
<accession>A0ABP1DYF0</accession>
<dbReference type="Pfam" id="PF01585">
    <property type="entry name" value="G-patch"/>
    <property type="match status" value="1"/>
</dbReference>
<dbReference type="Proteomes" id="UP001497453">
    <property type="component" value="Chromosome 7"/>
</dbReference>
<sequence>MATVTHYIYSHYDPKDRSKLERQTGQVESGVSEEVHESEHEEDPWQTESSFSAQRRIALAPRFVPAIVSYDEINDMIGVPHDLFKPPPPKRGDDVAEWYRSLTRSGTTTPVSSTERSTPDAGSESTRPTTPTPVEAKGKHRPSKKDWFISRVLNAEPSATPPTTPPTTTLADILSREPLPSEKPLAPPVFLAIGPSNKGFEMLQRSGWSEGETLGAHVVRRATPSTFKSKRTIKREEGELPIKHEEREVRYGTDGEVSEMRKVEVVDLTLSDEEEESVEEATTPTETPKPEDLPSEPAGKALLTPLPTILKSDRLGIGLKAKTAGPYKGSKKRVTHGQAALAAHTRAAEEMRLKKRKMGRGARAFARQARAESEQRRQLLARLHER</sequence>
<evidence type="ECO:0000313" key="3">
    <source>
        <dbReference type="EMBL" id="CAL1712836.1"/>
    </source>
</evidence>
<proteinExistence type="predicted"/>
<feature type="region of interest" description="Disordered" evidence="1">
    <location>
        <begin position="14"/>
        <end position="51"/>
    </location>
</feature>
<dbReference type="EMBL" id="OZ037950">
    <property type="protein sequence ID" value="CAL1712836.1"/>
    <property type="molecule type" value="Genomic_DNA"/>
</dbReference>
<dbReference type="InterPro" id="IPR000467">
    <property type="entry name" value="G_patch_dom"/>
</dbReference>
<keyword evidence="4" id="KW-1185">Reference proteome</keyword>
<feature type="region of interest" description="Disordered" evidence="1">
    <location>
        <begin position="80"/>
        <end position="171"/>
    </location>
</feature>
<evidence type="ECO:0000256" key="1">
    <source>
        <dbReference type="SAM" id="MobiDB-lite"/>
    </source>
</evidence>
<organism evidence="3 4">
    <name type="scientific">Somion occarium</name>
    <dbReference type="NCBI Taxonomy" id="3059160"/>
    <lineage>
        <taxon>Eukaryota</taxon>
        <taxon>Fungi</taxon>
        <taxon>Dikarya</taxon>
        <taxon>Basidiomycota</taxon>
        <taxon>Agaricomycotina</taxon>
        <taxon>Agaricomycetes</taxon>
        <taxon>Polyporales</taxon>
        <taxon>Cerrenaceae</taxon>
        <taxon>Somion</taxon>
    </lineage>
</organism>
<dbReference type="PANTHER" id="PTHR20923:SF1">
    <property type="entry name" value="G PATCH DOMAIN AND ANKYRIN REPEAT-CONTAINING PROTEIN 1"/>
    <property type="match status" value="1"/>
</dbReference>
<feature type="compositionally biased region" description="Basic and acidic residues" evidence="1">
    <location>
        <begin position="369"/>
        <end position="386"/>
    </location>
</feature>
<feature type="domain" description="G-patch" evidence="2">
    <location>
        <begin position="195"/>
        <end position="215"/>
    </location>
</feature>
<dbReference type="PANTHER" id="PTHR20923">
    <property type="entry name" value="BAT4 PROTEIN-RELATED"/>
    <property type="match status" value="1"/>
</dbReference>
<feature type="region of interest" description="Disordered" evidence="1">
    <location>
        <begin position="355"/>
        <end position="386"/>
    </location>
</feature>
<feature type="compositionally biased region" description="Acidic residues" evidence="1">
    <location>
        <begin position="270"/>
        <end position="279"/>
    </location>
</feature>
<feature type="compositionally biased region" description="Polar residues" evidence="1">
    <location>
        <begin position="102"/>
        <end position="116"/>
    </location>
</feature>
<feature type="region of interest" description="Disordered" evidence="1">
    <location>
        <begin position="267"/>
        <end position="302"/>
    </location>
</feature>
<protein>
    <recommendedName>
        <fullName evidence="2">G-patch domain-containing protein</fullName>
    </recommendedName>
</protein>
<reference evidence="4" key="1">
    <citation type="submission" date="2024-04" db="EMBL/GenBank/DDBJ databases">
        <authorList>
            <person name="Shaw F."/>
            <person name="Minotto A."/>
        </authorList>
    </citation>
    <scope>NUCLEOTIDE SEQUENCE [LARGE SCALE GENOMIC DNA]</scope>
</reference>